<name>H3AIU2_LATCH</name>
<reference evidence="7" key="3">
    <citation type="submission" date="2025-09" db="UniProtKB">
        <authorList>
            <consortium name="Ensembl"/>
        </authorList>
    </citation>
    <scope>IDENTIFICATION</scope>
</reference>
<feature type="domain" description="RRM" evidence="4">
    <location>
        <begin position="185"/>
        <end position="266"/>
    </location>
</feature>
<reference evidence="8" key="1">
    <citation type="submission" date="2011-08" db="EMBL/GenBank/DDBJ databases">
        <title>The draft genome of Latimeria chalumnae.</title>
        <authorList>
            <person name="Di Palma F."/>
            <person name="Alfoldi J."/>
            <person name="Johnson J."/>
            <person name="Berlin A."/>
            <person name="Gnerre S."/>
            <person name="Jaffe D."/>
            <person name="MacCallum I."/>
            <person name="Young S."/>
            <person name="Walker B.J."/>
            <person name="Lander E."/>
            <person name="Lindblad-Toh K."/>
        </authorList>
    </citation>
    <scope>NUCLEOTIDE SEQUENCE [LARGE SCALE GENOMIC DNA]</scope>
    <source>
        <strain evidence="8">Wild caught</strain>
    </source>
</reference>
<accession>H3AIU2</accession>
<keyword evidence="8" id="KW-1185">Reference proteome</keyword>
<dbReference type="GO" id="GO:0005634">
    <property type="term" value="C:nucleus"/>
    <property type="evidence" value="ECO:0007669"/>
    <property type="project" value="TreeGrafter"/>
</dbReference>
<dbReference type="CDD" id="cd12223">
    <property type="entry name" value="RRM_SR140"/>
    <property type="match status" value="1"/>
</dbReference>
<dbReference type="eggNOG" id="KOG0151">
    <property type="taxonomic scope" value="Eukaryota"/>
</dbReference>
<dbReference type="SMART" id="SM00648">
    <property type="entry name" value="SWAP"/>
    <property type="match status" value="1"/>
</dbReference>
<feature type="region of interest" description="Disordered" evidence="3">
    <location>
        <begin position="777"/>
        <end position="953"/>
    </location>
</feature>
<dbReference type="Gene3D" id="1.10.10.790">
    <property type="entry name" value="Surp module"/>
    <property type="match status" value="1"/>
</dbReference>
<evidence type="ECO:0000256" key="2">
    <source>
        <dbReference type="PROSITE-ProRule" id="PRU00176"/>
    </source>
</evidence>
<evidence type="ECO:0000313" key="7">
    <source>
        <dbReference type="Ensembl" id="ENSLACP00000009563.1"/>
    </source>
</evidence>
<dbReference type="InterPro" id="IPR000504">
    <property type="entry name" value="RRM_dom"/>
</dbReference>
<dbReference type="EMBL" id="AFYH01199161">
    <property type="status" value="NOT_ANNOTATED_CDS"/>
    <property type="molecule type" value="Genomic_DNA"/>
</dbReference>
<evidence type="ECO:0000256" key="3">
    <source>
        <dbReference type="SAM" id="MobiDB-lite"/>
    </source>
</evidence>
<dbReference type="SUPFAM" id="SSF109905">
    <property type="entry name" value="Surp module (SWAP domain)"/>
    <property type="match status" value="1"/>
</dbReference>
<dbReference type="InterPro" id="IPR006569">
    <property type="entry name" value="CID_dom"/>
</dbReference>
<dbReference type="InterPro" id="IPR035967">
    <property type="entry name" value="SWAP/Surp_sf"/>
</dbReference>
<dbReference type="AlphaFoldDB" id="H3AIU2"/>
<proteinExistence type="predicted"/>
<dbReference type="Ensembl" id="ENSLACT00000009636.1">
    <property type="protein sequence ID" value="ENSLACP00000009563.1"/>
    <property type="gene ID" value="ENSLACG00000008434.1"/>
</dbReference>
<evidence type="ECO:0000259" key="6">
    <source>
        <dbReference type="PROSITE" id="PS51391"/>
    </source>
</evidence>
<dbReference type="InterPro" id="IPR000061">
    <property type="entry name" value="Surp"/>
</dbReference>
<dbReference type="Pfam" id="PF08312">
    <property type="entry name" value="cwf21"/>
    <property type="match status" value="1"/>
</dbReference>
<dbReference type="PROSITE" id="PS50128">
    <property type="entry name" value="SURP"/>
    <property type="match status" value="1"/>
</dbReference>
<feature type="compositionally biased region" description="Basic and acidic residues" evidence="3">
    <location>
        <begin position="799"/>
        <end position="852"/>
    </location>
</feature>
<dbReference type="GeneTree" id="ENSGT00390000010687"/>
<dbReference type="GO" id="GO:0003723">
    <property type="term" value="F:RNA binding"/>
    <property type="evidence" value="ECO:0007669"/>
    <property type="project" value="UniProtKB-UniRule"/>
</dbReference>
<dbReference type="InterPro" id="IPR012677">
    <property type="entry name" value="Nucleotide-bd_a/b_plait_sf"/>
</dbReference>
<dbReference type="FunFam" id="3.30.70.330:FF:000177">
    <property type="entry name" value="U2 snRNP-associated SURP motif-containing protein-like isoform X2"/>
    <property type="match status" value="1"/>
</dbReference>
<feature type="domain" description="CID" evidence="6">
    <location>
        <begin position="447"/>
        <end position="592"/>
    </location>
</feature>
<dbReference type="Gene3D" id="6.10.140.420">
    <property type="match status" value="1"/>
</dbReference>
<dbReference type="SUPFAM" id="SSF48464">
    <property type="entry name" value="ENTH/VHS domain"/>
    <property type="match status" value="1"/>
</dbReference>
<keyword evidence="1 2" id="KW-0694">RNA-binding</keyword>
<feature type="region of interest" description="Disordered" evidence="3">
    <location>
        <begin position="82"/>
        <end position="115"/>
    </location>
</feature>
<evidence type="ECO:0000313" key="8">
    <source>
        <dbReference type="Proteomes" id="UP000008672"/>
    </source>
</evidence>
<dbReference type="PROSITE" id="PS50102">
    <property type="entry name" value="RRM"/>
    <property type="match status" value="1"/>
</dbReference>
<dbReference type="CDD" id="cd21370">
    <property type="entry name" value="cwf21_SR140"/>
    <property type="match status" value="1"/>
</dbReference>
<dbReference type="SUPFAM" id="SSF54928">
    <property type="entry name" value="RNA-binding domain, RBD"/>
    <property type="match status" value="1"/>
</dbReference>
<dbReference type="GO" id="GO:0006396">
    <property type="term" value="P:RNA processing"/>
    <property type="evidence" value="ECO:0007669"/>
    <property type="project" value="InterPro"/>
</dbReference>
<evidence type="ECO:0000259" key="5">
    <source>
        <dbReference type="PROSITE" id="PS50128"/>
    </source>
</evidence>
<dbReference type="HOGENOM" id="CLU_010743_1_0_1"/>
<dbReference type="OMA" id="RRPHICA"/>
<dbReference type="InterPro" id="IPR035979">
    <property type="entry name" value="RBD_domain_sf"/>
</dbReference>
<organism evidence="7 8">
    <name type="scientific">Latimeria chalumnae</name>
    <name type="common">Coelacanth</name>
    <dbReference type="NCBI Taxonomy" id="7897"/>
    <lineage>
        <taxon>Eukaryota</taxon>
        <taxon>Metazoa</taxon>
        <taxon>Chordata</taxon>
        <taxon>Craniata</taxon>
        <taxon>Vertebrata</taxon>
        <taxon>Euteleostomi</taxon>
        <taxon>Coelacanthiformes</taxon>
        <taxon>Coelacanthidae</taxon>
        <taxon>Latimeria</taxon>
    </lineage>
</organism>
<dbReference type="Proteomes" id="UP000008672">
    <property type="component" value="Unassembled WGS sequence"/>
</dbReference>
<dbReference type="SMART" id="SM00582">
    <property type="entry name" value="RPR"/>
    <property type="match status" value="1"/>
</dbReference>
<dbReference type="Pfam" id="PF00076">
    <property type="entry name" value="RRM_1"/>
    <property type="match status" value="1"/>
</dbReference>
<dbReference type="EMBL" id="AFYH01199160">
    <property type="status" value="NOT_ANNOTATED_CDS"/>
    <property type="molecule type" value="Genomic_DNA"/>
</dbReference>
<feature type="compositionally biased region" description="Basic and acidic residues" evidence="3">
    <location>
        <begin position="873"/>
        <end position="889"/>
    </location>
</feature>
<dbReference type="InterPro" id="IPR013170">
    <property type="entry name" value="mRNA_splic_Cwf21_dom"/>
</dbReference>
<feature type="compositionally biased region" description="Basic and acidic residues" evidence="3">
    <location>
        <begin position="101"/>
        <end position="115"/>
    </location>
</feature>
<sequence>MSESKLKVSSKRTLSKKEQEELKKKEEELKAAEVYEEFLAAFDASNASTVKTFVRGGIVNAPKEGGETGEKKSKLYRPTAKFGELKARSNALSTPSTSSTEAKKPTLKKKTEEKKKSNLEAFKEELKQIQEEREERHKIKRFGNDRGSRLSRFDPAPTENEQTGRRFLVLDDTPGSFDSGDPHTTNLYIGNINPQMDEEMLCKEFGRYGPLASVKIMWPRTDEERARVKNCGFVAFMNRRDADRALRSLSGKVIMGYEMKLGWGKAVPIPPHPIYIPPGLIEQTLPPPPSGLPFNAQPKERLKNPDAPIPPIRSQEEFDQTLSEAVVKVVIPTERNLLCLINRMIEFVVREGPMFEAIIMNKEMNNPMFRFLFDNKSPPHVYYRWKLFSVLQGDSPSKWRTDDFCMFKGGSKWRPPPLNPYYQGMTNEPIDEKPPSPQEEPVKKGQLKDEHRDKLENTLRGLAPRRNDIGDAMMFCLDNAEAAEEVVECITESLSILQTPLQKKIARLYLVSDILHNSCAKVANASYYRKYFEGKLPQIFADIHEAYRNIQARLQAEQFKQKVMSCFRAWEEWAIYPEPYLIRLQNIFLGLIKFGEEAVKRPGALILKSVTPDDVDGAPLDDDDDGGPLDDDVDGVPIAGASIDGVPLDIAPIDDLDGIPLKQEDDDIDGVPLEEAQLAKQKEPLIRVAPSKWEAVDESELEAQAITCSKWVSLFNHMEDVKEEEEEEEEAAESSESEASVTQKEDLSSTKAAQKMLEITEEKRAKLREIELKVMKFQDELESGKRPKKSGMTFQQQVEHYRNKLLQREEENEKNEQEKKEKMSQKSKDRNKKDEKKDKEKPEERKKVIDKLARKRRKRSNSSSPPRVSSKQRRSDSPRSERSQHKESTWSRSPSPASRDSSRDGSRRLRRSRSKSPKKSKRSRSSSPKKSRKSRSHSRSPHRSHKKSKKSKH</sequence>
<feature type="region of interest" description="Disordered" evidence="3">
    <location>
        <begin position="1"/>
        <end position="26"/>
    </location>
</feature>
<dbReference type="PANTHER" id="PTHR23140:SF5">
    <property type="entry name" value="U2-ASSOCIATED SR140 PROTEIN-LIKE"/>
    <property type="match status" value="1"/>
</dbReference>
<dbReference type="SMART" id="SM00360">
    <property type="entry name" value="RRM"/>
    <property type="match status" value="1"/>
</dbReference>
<feature type="region of interest" description="Disordered" evidence="3">
    <location>
        <begin position="720"/>
        <end position="755"/>
    </location>
</feature>
<dbReference type="FunFam" id="1.25.40.90:FF:000013">
    <property type="entry name" value="U2 snRNP-associated SURP motif-containing protein isoform X1"/>
    <property type="match status" value="1"/>
</dbReference>
<dbReference type="PANTHER" id="PTHR23140">
    <property type="entry name" value="RNA PROCESSING PROTEIN LD23810P"/>
    <property type="match status" value="1"/>
</dbReference>
<feature type="compositionally biased region" description="Polar residues" evidence="3">
    <location>
        <begin position="90"/>
        <end position="99"/>
    </location>
</feature>
<dbReference type="InParanoid" id="H3AIU2"/>
<dbReference type="InterPro" id="IPR051485">
    <property type="entry name" value="SR-CTD_assoc_factor"/>
</dbReference>
<dbReference type="Bgee" id="ENSLACG00000008434">
    <property type="expression patterns" value="Expressed in post-anal tail muscle and 6 other cell types or tissues"/>
</dbReference>
<feature type="region of interest" description="Disordered" evidence="3">
    <location>
        <begin position="423"/>
        <end position="453"/>
    </location>
</feature>
<dbReference type="InterPro" id="IPR047488">
    <property type="entry name" value="SR140_cwf21"/>
</dbReference>
<dbReference type="PROSITE" id="PS51391">
    <property type="entry name" value="CID"/>
    <property type="match status" value="1"/>
</dbReference>
<feature type="compositionally biased region" description="Basic and acidic residues" evidence="3">
    <location>
        <begin position="430"/>
        <end position="453"/>
    </location>
</feature>
<evidence type="ECO:0000256" key="1">
    <source>
        <dbReference type="ARBA" id="ARBA00022884"/>
    </source>
</evidence>
<feature type="compositionally biased region" description="Acidic residues" evidence="3">
    <location>
        <begin position="721"/>
        <end position="736"/>
    </location>
</feature>
<dbReference type="Pfam" id="PF04818">
    <property type="entry name" value="CID"/>
    <property type="match status" value="1"/>
</dbReference>
<dbReference type="Pfam" id="PF01805">
    <property type="entry name" value="Surp"/>
    <property type="match status" value="1"/>
</dbReference>
<evidence type="ECO:0000259" key="4">
    <source>
        <dbReference type="PROSITE" id="PS50102"/>
    </source>
</evidence>
<dbReference type="STRING" id="7897.ENSLACP00000009563"/>
<dbReference type="Gene3D" id="1.25.40.90">
    <property type="match status" value="1"/>
</dbReference>
<dbReference type="InterPro" id="IPR035009">
    <property type="entry name" value="SR140_RRM"/>
</dbReference>
<feature type="compositionally biased region" description="Basic residues" evidence="3">
    <location>
        <begin position="908"/>
        <end position="953"/>
    </location>
</feature>
<dbReference type="EMBL" id="AFYH01199159">
    <property type="status" value="NOT_ANNOTATED_CDS"/>
    <property type="molecule type" value="Genomic_DNA"/>
</dbReference>
<feature type="domain" description="SURP motif" evidence="5">
    <location>
        <begin position="340"/>
        <end position="383"/>
    </location>
</feature>
<reference evidence="7" key="2">
    <citation type="submission" date="2025-08" db="UniProtKB">
        <authorList>
            <consortium name="Ensembl"/>
        </authorList>
    </citation>
    <scope>IDENTIFICATION</scope>
</reference>
<protein>
    <submittedName>
        <fullName evidence="7">Zgc:163098</fullName>
    </submittedName>
</protein>
<dbReference type="Gene3D" id="3.30.70.330">
    <property type="match status" value="1"/>
</dbReference>
<dbReference type="InterPro" id="IPR008942">
    <property type="entry name" value="ENTH_VHS"/>
</dbReference>
<dbReference type="SMART" id="SM01115">
    <property type="entry name" value="cwf21"/>
    <property type="match status" value="1"/>
</dbReference>
<feature type="compositionally biased region" description="Basic and acidic residues" evidence="3">
    <location>
        <begin position="15"/>
        <end position="26"/>
    </location>
</feature>